<gene>
    <name evidence="8" type="ORF">BN2475_1310005</name>
</gene>
<dbReference type="Gene3D" id="2.40.128.30">
    <property type="entry name" value="Avidin-like"/>
    <property type="match status" value="1"/>
</dbReference>
<evidence type="ECO:0000313" key="9">
    <source>
        <dbReference type="Proteomes" id="UP000187012"/>
    </source>
</evidence>
<dbReference type="Pfam" id="PF01382">
    <property type="entry name" value="Avidin"/>
    <property type="match status" value="1"/>
</dbReference>
<keyword evidence="9" id="KW-1185">Reference proteome</keyword>
<dbReference type="SUPFAM" id="SSF50876">
    <property type="entry name" value="Avidin/streptavidin"/>
    <property type="match status" value="1"/>
</dbReference>
<dbReference type="EMBL" id="CYGX02000131">
    <property type="protein sequence ID" value="SIT49256.1"/>
    <property type="molecule type" value="Genomic_DNA"/>
</dbReference>
<evidence type="ECO:0000256" key="7">
    <source>
        <dbReference type="ARBA" id="ARBA00023267"/>
    </source>
</evidence>
<dbReference type="PANTHER" id="PTHR34399">
    <property type="entry name" value="AVIDIN-RELATED"/>
    <property type="match status" value="1"/>
</dbReference>
<dbReference type="InterPro" id="IPR036896">
    <property type="entry name" value="Avidin-like_sf"/>
</dbReference>
<accession>A0A1N7SPI8</accession>
<evidence type="ECO:0000256" key="6">
    <source>
        <dbReference type="ARBA" id="ARBA00023180"/>
    </source>
</evidence>
<keyword evidence="6" id="KW-0325">Glycoprotein</keyword>
<dbReference type="PROSITE" id="PS51326">
    <property type="entry name" value="AVIDIN_2"/>
    <property type="match status" value="1"/>
</dbReference>
<dbReference type="PANTHER" id="PTHR34399:SF3">
    <property type="entry name" value="AVID PROTEIN-RELATED"/>
    <property type="match status" value="1"/>
</dbReference>
<dbReference type="InterPro" id="IPR005468">
    <property type="entry name" value="Avidin/str"/>
</dbReference>
<dbReference type="GO" id="GO:0009374">
    <property type="term" value="F:biotin binding"/>
    <property type="evidence" value="ECO:0007669"/>
    <property type="project" value="InterPro"/>
</dbReference>
<evidence type="ECO:0000256" key="5">
    <source>
        <dbReference type="ARBA" id="ARBA00023157"/>
    </source>
</evidence>
<dbReference type="OrthoDB" id="9092901at2"/>
<keyword evidence="4" id="KW-0732">Signal</keyword>
<name>A0A1N7SPI8_9BURK</name>
<dbReference type="GO" id="GO:0005576">
    <property type="term" value="C:extracellular region"/>
    <property type="evidence" value="ECO:0007669"/>
    <property type="project" value="UniProtKB-SubCell"/>
</dbReference>
<reference evidence="8 9" key="1">
    <citation type="submission" date="2016-12" db="EMBL/GenBank/DDBJ databases">
        <authorList>
            <person name="Song W.-J."/>
            <person name="Kurnit D.M."/>
        </authorList>
    </citation>
    <scope>NUCLEOTIDE SEQUENCE [LARGE SCALE GENOMIC DNA]</scope>
    <source>
        <strain evidence="8 9">STM7296</strain>
    </source>
</reference>
<organism evidence="8 9">
    <name type="scientific">Paraburkholderia ribeironis</name>
    <dbReference type="NCBI Taxonomy" id="1247936"/>
    <lineage>
        <taxon>Bacteria</taxon>
        <taxon>Pseudomonadati</taxon>
        <taxon>Pseudomonadota</taxon>
        <taxon>Betaproteobacteria</taxon>
        <taxon>Burkholderiales</taxon>
        <taxon>Burkholderiaceae</taxon>
        <taxon>Paraburkholderia</taxon>
    </lineage>
</organism>
<comment type="subcellular location">
    <subcellularLocation>
        <location evidence="1">Secreted</location>
    </subcellularLocation>
</comment>
<comment type="similarity">
    <text evidence="2">Belongs to the avidin/streptavidin family.</text>
</comment>
<dbReference type="InterPro" id="IPR005469">
    <property type="entry name" value="Avidin"/>
</dbReference>
<keyword evidence="3" id="KW-0964">Secreted</keyword>
<evidence type="ECO:0000256" key="1">
    <source>
        <dbReference type="ARBA" id="ARBA00004613"/>
    </source>
</evidence>
<dbReference type="AlphaFoldDB" id="A0A1N7SPI8"/>
<dbReference type="PRINTS" id="PR00709">
    <property type="entry name" value="AVIDIN"/>
</dbReference>
<proteinExistence type="inferred from homology"/>
<evidence type="ECO:0000256" key="2">
    <source>
        <dbReference type="ARBA" id="ARBA00006297"/>
    </source>
</evidence>
<sequence>MLIDRKTLRPLSSVARDAKATSPELVGKWENELGSIMTIVQFDGENFSGSYESAVSSDGQYATGPLSGTLAGDAIAFTVNWDTAYASVTGWSGLLLGNGNQVCMYTLWNLSSTPEKEDDFWQSIQAGADLFVQT</sequence>
<dbReference type="RefSeq" id="WP_094783365.1">
    <property type="nucleotide sequence ID" value="NZ_CYGX02000131.1"/>
</dbReference>
<dbReference type="InterPro" id="IPR051764">
    <property type="entry name" value="Avidin/Streptavidin-rel"/>
</dbReference>
<evidence type="ECO:0000256" key="3">
    <source>
        <dbReference type="ARBA" id="ARBA00022525"/>
    </source>
</evidence>
<dbReference type="Proteomes" id="UP000187012">
    <property type="component" value="Unassembled WGS sequence"/>
</dbReference>
<protein>
    <submittedName>
        <fullName evidence="8">Avidin family protein</fullName>
    </submittedName>
</protein>
<keyword evidence="7" id="KW-0092">Biotin</keyword>
<keyword evidence="5" id="KW-1015">Disulfide bond</keyword>
<evidence type="ECO:0000313" key="8">
    <source>
        <dbReference type="EMBL" id="SIT49256.1"/>
    </source>
</evidence>
<evidence type="ECO:0000256" key="4">
    <source>
        <dbReference type="ARBA" id="ARBA00022729"/>
    </source>
</evidence>